<keyword evidence="2" id="KW-1185">Reference proteome</keyword>
<proteinExistence type="predicted"/>
<reference evidence="1" key="1">
    <citation type="submission" date="2020-03" db="EMBL/GenBank/DDBJ databases">
        <title>A high-quality chromosome-level genome assembly of a woody plant with both climbing and erect habits, Rhamnella rubrinervis.</title>
        <authorList>
            <person name="Lu Z."/>
            <person name="Yang Y."/>
            <person name="Zhu X."/>
            <person name="Sun Y."/>
        </authorList>
    </citation>
    <scope>NUCLEOTIDE SEQUENCE</scope>
    <source>
        <strain evidence="1">BYM</strain>
        <tissue evidence="1">Leaf</tissue>
    </source>
</reference>
<evidence type="ECO:0000313" key="1">
    <source>
        <dbReference type="EMBL" id="KAF3441151.1"/>
    </source>
</evidence>
<evidence type="ECO:0000313" key="2">
    <source>
        <dbReference type="Proteomes" id="UP000796880"/>
    </source>
</evidence>
<protein>
    <submittedName>
        <fullName evidence="1">Uncharacterized protein</fullName>
    </submittedName>
</protein>
<sequence>MKTGGNSVTQNRHGSRRVRIKKEKESLLDILDDVVRDRATAIAAQIVEDMASDWHLDDGNKGNEEHEEIRIEDIPSLMSVNQTTHSTNQLGHRRKKKLQVDIVPGFSDIAKKMCTSFQVEANVCVTKLSDSLLVVDNYPKYLAMELKRLGFSTNDNLSISKSMRMDPSNVEFSLSDPVRTPNRKNAPKEPRKLYWEEFIHCITRITLSIKKLSVMYDRIVPSLLVGHLVRISNFGNALNEPKKLY</sequence>
<dbReference type="AlphaFoldDB" id="A0A8K0E6L2"/>
<name>A0A8K0E6L2_9ROSA</name>
<dbReference type="Proteomes" id="UP000796880">
    <property type="component" value="Unassembled WGS sequence"/>
</dbReference>
<comment type="caution">
    <text evidence="1">The sequence shown here is derived from an EMBL/GenBank/DDBJ whole genome shotgun (WGS) entry which is preliminary data.</text>
</comment>
<gene>
    <name evidence="1" type="ORF">FNV43_RR15062</name>
</gene>
<accession>A0A8K0E6L2</accession>
<organism evidence="1 2">
    <name type="scientific">Rhamnella rubrinervis</name>
    <dbReference type="NCBI Taxonomy" id="2594499"/>
    <lineage>
        <taxon>Eukaryota</taxon>
        <taxon>Viridiplantae</taxon>
        <taxon>Streptophyta</taxon>
        <taxon>Embryophyta</taxon>
        <taxon>Tracheophyta</taxon>
        <taxon>Spermatophyta</taxon>
        <taxon>Magnoliopsida</taxon>
        <taxon>eudicotyledons</taxon>
        <taxon>Gunneridae</taxon>
        <taxon>Pentapetalae</taxon>
        <taxon>rosids</taxon>
        <taxon>fabids</taxon>
        <taxon>Rosales</taxon>
        <taxon>Rhamnaceae</taxon>
        <taxon>rhamnoid group</taxon>
        <taxon>Rhamneae</taxon>
        <taxon>Rhamnella</taxon>
    </lineage>
</organism>
<dbReference type="OrthoDB" id="618098at2759"/>
<dbReference type="EMBL" id="VOIH02000007">
    <property type="protein sequence ID" value="KAF3441151.1"/>
    <property type="molecule type" value="Genomic_DNA"/>
</dbReference>